<evidence type="ECO:0000313" key="2">
    <source>
        <dbReference type="EMBL" id="GET45515.1"/>
    </source>
</evidence>
<feature type="transmembrane region" description="Helical" evidence="1">
    <location>
        <begin position="15"/>
        <end position="37"/>
    </location>
</feature>
<dbReference type="AlphaFoldDB" id="A0A5M4B888"/>
<dbReference type="GO" id="GO:0005886">
    <property type="term" value="C:plasma membrane"/>
    <property type="evidence" value="ECO:0007669"/>
    <property type="project" value="UniProtKB-SubCell"/>
</dbReference>
<keyword evidence="1" id="KW-1133">Transmembrane helix</keyword>
<dbReference type="RefSeq" id="WP_155284175.1">
    <property type="nucleotide sequence ID" value="NZ_BLBC01000005.1"/>
</dbReference>
<feature type="transmembrane region" description="Helical" evidence="1">
    <location>
        <begin position="319"/>
        <end position="340"/>
    </location>
</feature>
<comment type="caution">
    <text evidence="2">The sequence shown here is derived from an EMBL/GenBank/DDBJ whole genome shotgun (WGS) entry which is preliminary data.</text>
</comment>
<evidence type="ECO:0008006" key="4">
    <source>
        <dbReference type="Google" id="ProtNLM"/>
    </source>
</evidence>
<keyword evidence="3" id="KW-1185">Reference proteome</keyword>
<keyword evidence="1" id="KW-0472">Membrane</keyword>
<evidence type="ECO:0000313" key="3">
    <source>
        <dbReference type="Proteomes" id="UP000398217"/>
    </source>
</evidence>
<gene>
    <name evidence="2" type="ORF">RCZ01_08170</name>
</gene>
<protein>
    <recommendedName>
        <fullName evidence="4">ABC transporter permease</fullName>
    </recommendedName>
</protein>
<dbReference type="OrthoDB" id="1011751at2"/>
<feature type="transmembrane region" description="Helical" evidence="1">
    <location>
        <begin position="271"/>
        <end position="298"/>
    </location>
</feature>
<organism evidence="2 3">
    <name type="scientific">Capnocytophaga felis</name>
    <dbReference type="NCBI Taxonomy" id="2267611"/>
    <lineage>
        <taxon>Bacteria</taxon>
        <taxon>Pseudomonadati</taxon>
        <taxon>Bacteroidota</taxon>
        <taxon>Flavobacteriia</taxon>
        <taxon>Flavobacteriales</taxon>
        <taxon>Flavobacteriaceae</taxon>
        <taxon>Capnocytophaga</taxon>
    </lineage>
</organism>
<name>A0A5M4B888_9FLAO</name>
<sequence length="394" mass="45657">MLLKLQKNTLVKSQIAGYALTLFVGVVIILITIQLYFDVRPLLEQQSDVFKNQTVVISKNVSIFKLTNKDRIYFTENEIQELQKQDFISDVAAFKNASFKIGAFTKGTGEIPRFYTDLFFESIPDRYLDVQPEDWQWDVSQDFVPIIIPENYLSLYNFGFAESQGLPVLSKNMISQIQFNIEVEGNGKTKHFESKIVGFSNKINSILVPDEFLRWANVEFGRGDGDKINRLLIDFKNPSDERILQFFNENNYSINKDELEFGKMVFFFKTALFFVFFIAFIIVTLSVAFILLSVNLIIQKNKELLLNLYQIGYSHWRIAKFYGIVISVITLISVVFAVWVSNSVRGVYLTKLKNFFDFSQQHNEIYFIGFLLLTLLIFMYNVLLIRNVRKAVGA</sequence>
<accession>A0A5M4B888</accession>
<dbReference type="Proteomes" id="UP000398217">
    <property type="component" value="Unassembled WGS sequence"/>
</dbReference>
<evidence type="ECO:0000256" key="1">
    <source>
        <dbReference type="SAM" id="Phobius"/>
    </source>
</evidence>
<proteinExistence type="predicted"/>
<dbReference type="EMBL" id="BLBC01000005">
    <property type="protein sequence ID" value="GET45515.1"/>
    <property type="molecule type" value="Genomic_DNA"/>
</dbReference>
<reference evidence="3" key="1">
    <citation type="journal article" date="2020" name="Int. J. Syst. Evol. Microbiol.">
        <title>Capnocytophaga felis sp. nov. isolated from the feline oral cavity.</title>
        <authorList>
            <person name="Suzuki M."/>
            <person name="Umeda K."/>
            <person name="Kimura M."/>
            <person name="Imaoka K."/>
            <person name="Morikawa S."/>
            <person name="Maeda K."/>
        </authorList>
    </citation>
    <scope>NUCLEOTIDE SEQUENCE [LARGE SCALE GENOMIC DNA]</scope>
    <source>
        <strain evidence="3">KC07070</strain>
    </source>
</reference>
<feature type="transmembrane region" description="Helical" evidence="1">
    <location>
        <begin position="365"/>
        <end position="385"/>
    </location>
</feature>
<keyword evidence="1" id="KW-0812">Transmembrane</keyword>